<gene>
    <name evidence="1" type="ORF">HMPREF1316_1548</name>
</gene>
<accession>U2VB65</accession>
<dbReference type="eggNOG" id="ENOG502ZWM6">
    <property type="taxonomic scope" value="Bacteria"/>
</dbReference>
<dbReference type="EMBL" id="AWEZ01000020">
    <property type="protein sequence ID" value="ERL09821.1"/>
    <property type="molecule type" value="Genomic_DNA"/>
</dbReference>
<name>U2VB65_9ACTN</name>
<protein>
    <submittedName>
        <fullName evidence="1">Uncharacterized protein</fullName>
    </submittedName>
</protein>
<dbReference type="AlphaFoldDB" id="U2VB65"/>
<keyword evidence="2" id="KW-1185">Reference proteome</keyword>
<organism evidence="1 2">
    <name type="scientific">Olsenella profusa F0195</name>
    <dbReference type="NCBI Taxonomy" id="1125712"/>
    <lineage>
        <taxon>Bacteria</taxon>
        <taxon>Bacillati</taxon>
        <taxon>Actinomycetota</taxon>
        <taxon>Coriobacteriia</taxon>
        <taxon>Coriobacteriales</taxon>
        <taxon>Atopobiaceae</taxon>
        <taxon>Olsenella</taxon>
    </lineage>
</organism>
<dbReference type="Proteomes" id="UP000016638">
    <property type="component" value="Unassembled WGS sequence"/>
</dbReference>
<comment type="caution">
    <text evidence="1">The sequence shown here is derived from an EMBL/GenBank/DDBJ whole genome shotgun (WGS) entry which is preliminary data.</text>
</comment>
<dbReference type="PATRIC" id="fig|1125712.3.peg.610"/>
<dbReference type="STRING" id="1125712.HMPREF1316_1548"/>
<reference evidence="1 2" key="1">
    <citation type="submission" date="2013-08" db="EMBL/GenBank/DDBJ databases">
        <authorList>
            <person name="Durkin A.S."/>
            <person name="Haft D.R."/>
            <person name="McCorrison J."/>
            <person name="Torralba M."/>
            <person name="Gillis M."/>
            <person name="Haft D.H."/>
            <person name="Methe B."/>
            <person name="Sutton G."/>
            <person name="Nelson K.E."/>
        </authorList>
    </citation>
    <scope>NUCLEOTIDE SEQUENCE [LARGE SCALE GENOMIC DNA]</scope>
    <source>
        <strain evidence="1 2">F0195</strain>
    </source>
</reference>
<evidence type="ECO:0000313" key="1">
    <source>
        <dbReference type="EMBL" id="ERL09821.1"/>
    </source>
</evidence>
<evidence type="ECO:0000313" key="2">
    <source>
        <dbReference type="Proteomes" id="UP000016638"/>
    </source>
</evidence>
<proteinExistence type="predicted"/>
<sequence>MEKVQVGLVRGRHEMPVSRYVFEAIADPTDFEGMARVASDFVLQEVGIIIRVGRPLNSADYTDLPCYTGVCELVVYVTGLTAAAAAVIRACAIYGVTLTLMHYDREAGGYVPQRIF</sequence>